<evidence type="ECO:0000313" key="5">
    <source>
        <dbReference type="EMBL" id="RZS82863.1"/>
    </source>
</evidence>
<keyword evidence="1" id="KW-0813">Transport</keyword>
<dbReference type="AlphaFoldDB" id="A0A4V2F3E8"/>
<keyword evidence="2" id="KW-0547">Nucleotide-binding</keyword>
<dbReference type="RefSeq" id="WP_231116474.1">
    <property type="nucleotide sequence ID" value="NZ_SGXD01000004.1"/>
</dbReference>
<dbReference type="GO" id="GO:0005304">
    <property type="term" value="F:L-valine transmembrane transporter activity"/>
    <property type="evidence" value="ECO:0007669"/>
    <property type="project" value="TreeGrafter"/>
</dbReference>
<dbReference type="Proteomes" id="UP000293638">
    <property type="component" value="Unassembled WGS sequence"/>
</dbReference>
<evidence type="ECO:0000256" key="2">
    <source>
        <dbReference type="ARBA" id="ARBA00022741"/>
    </source>
</evidence>
<dbReference type="GO" id="GO:0016887">
    <property type="term" value="F:ATP hydrolysis activity"/>
    <property type="evidence" value="ECO:0007669"/>
    <property type="project" value="InterPro"/>
</dbReference>
<evidence type="ECO:0000256" key="1">
    <source>
        <dbReference type="ARBA" id="ARBA00022448"/>
    </source>
</evidence>
<keyword evidence="6" id="KW-1185">Reference proteome</keyword>
<dbReference type="InterPro" id="IPR032823">
    <property type="entry name" value="BCA_ABC_TP_C"/>
</dbReference>
<dbReference type="GO" id="GO:0042941">
    <property type="term" value="P:D-alanine transmembrane transport"/>
    <property type="evidence" value="ECO:0007669"/>
    <property type="project" value="TreeGrafter"/>
</dbReference>
<dbReference type="PANTHER" id="PTHR45772">
    <property type="entry name" value="CONSERVED COMPONENT OF ABC TRANSPORTER FOR NATURAL AMINO ACIDS-RELATED"/>
    <property type="match status" value="1"/>
</dbReference>
<name>A0A4V2F3E8_9ACTN</name>
<protein>
    <submittedName>
        <fullName evidence="5">Branched-chain amino acid transport system ATP-binding protein</fullName>
    </submittedName>
</protein>
<evidence type="ECO:0000259" key="4">
    <source>
        <dbReference type="PROSITE" id="PS50893"/>
    </source>
</evidence>
<dbReference type="GO" id="GO:1903805">
    <property type="term" value="P:L-valine import across plasma membrane"/>
    <property type="evidence" value="ECO:0007669"/>
    <property type="project" value="TreeGrafter"/>
</dbReference>
<dbReference type="InterPro" id="IPR003439">
    <property type="entry name" value="ABC_transporter-like_ATP-bd"/>
</dbReference>
<dbReference type="InterPro" id="IPR051120">
    <property type="entry name" value="ABC_AA/LPS_Transport"/>
</dbReference>
<comment type="caution">
    <text evidence="5">The sequence shown here is derived from an EMBL/GenBank/DDBJ whole genome shotgun (WGS) entry which is preliminary data.</text>
</comment>
<dbReference type="InterPro" id="IPR003593">
    <property type="entry name" value="AAA+_ATPase"/>
</dbReference>
<dbReference type="GO" id="GO:0005524">
    <property type="term" value="F:ATP binding"/>
    <property type="evidence" value="ECO:0007669"/>
    <property type="project" value="UniProtKB-KW"/>
</dbReference>
<evidence type="ECO:0000313" key="6">
    <source>
        <dbReference type="Proteomes" id="UP000293638"/>
    </source>
</evidence>
<proteinExistence type="predicted"/>
<dbReference type="SMART" id="SM00382">
    <property type="entry name" value="AAA"/>
    <property type="match status" value="1"/>
</dbReference>
<dbReference type="FunFam" id="3.40.50.300:FF:000421">
    <property type="entry name" value="Branched-chain amino acid ABC transporter ATP-binding protein"/>
    <property type="match status" value="1"/>
</dbReference>
<dbReference type="Pfam" id="PF12399">
    <property type="entry name" value="BCA_ABC_TP_C"/>
    <property type="match status" value="1"/>
</dbReference>
<dbReference type="Gene3D" id="3.40.50.300">
    <property type="entry name" value="P-loop containing nucleotide triphosphate hydrolases"/>
    <property type="match status" value="1"/>
</dbReference>
<feature type="domain" description="ABC transporter" evidence="4">
    <location>
        <begin position="5"/>
        <end position="253"/>
    </location>
</feature>
<accession>A0A4V2F3E8</accession>
<keyword evidence="3 5" id="KW-0067">ATP-binding</keyword>
<sequence>MSALLELRGLTMRFGGLTAVNGLDLTIEQGQIFALIGPNGAGKTTVFNVTTGVYQPTAGELLFEGDPLPAKGGPHLVTRRGIARTFQNIRLFDNMTARENVMVGADTWHRTGPVSAILGLGRHRREEREGRARAKELLELVGVAGVADEAAKNLSYGDQRRLEIARALGTNPRLLLLDEPAAGMNPAEKVALQGLIRRIRDTGVSVLLIEHDMSLVMTISDRVAVLDFGEKIAEGLPGDVQKDPRVIEAYLGAPADAS</sequence>
<dbReference type="GO" id="GO:1903806">
    <property type="term" value="P:L-isoleucine import across plasma membrane"/>
    <property type="evidence" value="ECO:0007669"/>
    <property type="project" value="TreeGrafter"/>
</dbReference>
<dbReference type="GO" id="GO:0015192">
    <property type="term" value="F:L-phenylalanine transmembrane transporter activity"/>
    <property type="evidence" value="ECO:0007669"/>
    <property type="project" value="TreeGrafter"/>
</dbReference>
<dbReference type="GO" id="GO:0015808">
    <property type="term" value="P:L-alanine transport"/>
    <property type="evidence" value="ECO:0007669"/>
    <property type="project" value="TreeGrafter"/>
</dbReference>
<organism evidence="5 6">
    <name type="scientific">Motilibacter rhizosphaerae</name>
    <dbReference type="NCBI Taxonomy" id="598652"/>
    <lineage>
        <taxon>Bacteria</taxon>
        <taxon>Bacillati</taxon>
        <taxon>Actinomycetota</taxon>
        <taxon>Actinomycetes</taxon>
        <taxon>Motilibacterales</taxon>
        <taxon>Motilibacteraceae</taxon>
        <taxon>Motilibacter</taxon>
    </lineage>
</organism>
<gene>
    <name evidence="5" type="ORF">EV189_3259</name>
</gene>
<dbReference type="InterPro" id="IPR017871">
    <property type="entry name" value="ABC_transporter-like_CS"/>
</dbReference>
<dbReference type="Pfam" id="PF00005">
    <property type="entry name" value="ABC_tran"/>
    <property type="match status" value="1"/>
</dbReference>
<evidence type="ECO:0000256" key="3">
    <source>
        <dbReference type="ARBA" id="ARBA00022840"/>
    </source>
</evidence>
<dbReference type="SUPFAM" id="SSF52540">
    <property type="entry name" value="P-loop containing nucleoside triphosphate hydrolases"/>
    <property type="match status" value="1"/>
</dbReference>
<reference evidence="5 6" key="1">
    <citation type="submission" date="2019-02" db="EMBL/GenBank/DDBJ databases">
        <title>Genomic Encyclopedia of Type Strains, Phase IV (KMG-IV): sequencing the most valuable type-strain genomes for metagenomic binning, comparative biology and taxonomic classification.</title>
        <authorList>
            <person name="Goeker M."/>
        </authorList>
    </citation>
    <scope>NUCLEOTIDE SEQUENCE [LARGE SCALE GENOMIC DNA]</scope>
    <source>
        <strain evidence="5 6">DSM 45622</strain>
    </source>
</reference>
<dbReference type="PROSITE" id="PS00211">
    <property type="entry name" value="ABC_TRANSPORTER_1"/>
    <property type="match status" value="1"/>
</dbReference>
<dbReference type="CDD" id="cd03219">
    <property type="entry name" value="ABC_Mj1267_LivG_branched"/>
    <property type="match status" value="1"/>
</dbReference>
<dbReference type="PROSITE" id="PS50893">
    <property type="entry name" value="ABC_TRANSPORTER_2"/>
    <property type="match status" value="1"/>
</dbReference>
<dbReference type="PANTHER" id="PTHR45772:SF7">
    <property type="entry name" value="AMINO ACID ABC TRANSPORTER ATP-BINDING PROTEIN"/>
    <property type="match status" value="1"/>
</dbReference>
<dbReference type="GO" id="GO:0005886">
    <property type="term" value="C:plasma membrane"/>
    <property type="evidence" value="ECO:0007669"/>
    <property type="project" value="TreeGrafter"/>
</dbReference>
<dbReference type="EMBL" id="SGXD01000004">
    <property type="protein sequence ID" value="RZS82863.1"/>
    <property type="molecule type" value="Genomic_DNA"/>
</dbReference>
<dbReference type="InterPro" id="IPR027417">
    <property type="entry name" value="P-loop_NTPase"/>
</dbReference>
<dbReference type="GO" id="GO:0015188">
    <property type="term" value="F:L-isoleucine transmembrane transporter activity"/>
    <property type="evidence" value="ECO:0007669"/>
    <property type="project" value="TreeGrafter"/>
</dbReference>